<name>A0A261UZ31_9BORD</name>
<dbReference type="RefSeq" id="WP_094840336.1">
    <property type="nucleotide sequence ID" value="NZ_NEVS01000001.1"/>
</dbReference>
<proteinExistence type="predicted"/>
<sequence length="479" mass="50928">MNVQFDEPGPATQLIVGTFNTLKVQVSGNTGDSISWSVIPTASLSGAKSGTAKVSAGEAAFTFGIKSRPGLDSKYMVLVSVWDTNAPDAGHCTALFRCARPRMQSSISRTYGETADPTLSPFDPNNPDPDQVVMLTLWLSDADEGTPLNNSKVTWKGYVGNPTYVLTEDNGDPQTDPNDITGNTFLTYTDSDGRTALKFANTGPSIIPMGCTWGGVLTRPFPLLFSALGTAWLEAGVQVPEMPDAIDLDDYDDTGVPVTISEDPSVPWMVNGTPILVGMWLNGFMTNAYQLKVGDTIKIPKRYFMSLNATDKTPNSVAYTVVPAVSGNGLDSNYLPVNVLGTMASATAQRPSPALKGLPPYLPGKPDLVDGKVIAGGLQVFVPNSYTAFQSGDVVVMNLFLNGRFPGTENPKAVTLSSPEFAIPVDLLWGGFSFVFSENLLAGFAGPNATLGAQYEIRRSDVTLYSDTLVVPLSTDGTS</sequence>
<dbReference type="Proteomes" id="UP000215767">
    <property type="component" value="Unassembled WGS sequence"/>
</dbReference>
<reference evidence="2" key="1">
    <citation type="submission" date="2017-05" db="EMBL/GenBank/DDBJ databases">
        <title>Complete and WGS of Bordetella genogroups.</title>
        <authorList>
            <person name="Spilker T."/>
            <person name="Lipuma J."/>
        </authorList>
    </citation>
    <scope>NUCLEOTIDE SEQUENCE [LARGE SCALE GENOMIC DNA]</scope>
    <source>
        <strain evidence="2">AU8856</strain>
    </source>
</reference>
<protein>
    <submittedName>
        <fullName evidence="1">Uncharacterized protein</fullName>
    </submittedName>
</protein>
<evidence type="ECO:0000313" key="2">
    <source>
        <dbReference type="Proteomes" id="UP000215767"/>
    </source>
</evidence>
<keyword evidence="2" id="KW-1185">Reference proteome</keyword>
<gene>
    <name evidence="1" type="ORF">CAL28_05505</name>
</gene>
<comment type="caution">
    <text evidence="1">The sequence shown here is derived from an EMBL/GenBank/DDBJ whole genome shotgun (WGS) entry which is preliminary data.</text>
</comment>
<dbReference type="OrthoDB" id="8624757at2"/>
<dbReference type="EMBL" id="NEVS01000001">
    <property type="protein sequence ID" value="OZI67144.1"/>
    <property type="molecule type" value="Genomic_DNA"/>
</dbReference>
<dbReference type="AlphaFoldDB" id="A0A261UZ31"/>
<evidence type="ECO:0000313" key="1">
    <source>
        <dbReference type="EMBL" id="OZI67144.1"/>
    </source>
</evidence>
<accession>A0A261UZ31</accession>
<organism evidence="1 2">
    <name type="scientific">Bordetella genomosp. 11</name>
    <dbReference type="NCBI Taxonomy" id="1416808"/>
    <lineage>
        <taxon>Bacteria</taxon>
        <taxon>Pseudomonadati</taxon>
        <taxon>Pseudomonadota</taxon>
        <taxon>Betaproteobacteria</taxon>
        <taxon>Burkholderiales</taxon>
        <taxon>Alcaligenaceae</taxon>
        <taxon>Bordetella</taxon>
    </lineage>
</organism>